<keyword evidence="4" id="KW-1185">Reference proteome</keyword>
<sequence>MVNERRKQAGHQMQIRFPEGSDLRDRLNEAARLNNRSLTAEIMHRLEMSIAGIEARLGGNERGIRDVGDLSSDQDDRLWELSASVERLEDQVATILNRIGLPDGKSSKPSKRKVG</sequence>
<dbReference type="SUPFAM" id="SSF47598">
    <property type="entry name" value="Ribbon-helix-helix"/>
    <property type="match status" value="1"/>
</dbReference>
<dbReference type="GO" id="GO:0003677">
    <property type="term" value="F:DNA binding"/>
    <property type="evidence" value="ECO:0007669"/>
    <property type="project" value="InterPro"/>
</dbReference>
<dbReference type="Proteomes" id="UP000012062">
    <property type="component" value="Unassembled WGS sequence"/>
</dbReference>
<dbReference type="GO" id="GO:0006355">
    <property type="term" value="P:regulation of DNA-templated transcription"/>
    <property type="evidence" value="ECO:0007669"/>
    <property type="project" value="InterPro"/>
</dbReference>
<dbReference type="InterPro" id="IPR010985">
    <property type="entry name" value="Ribbon_hlx_hlx"/>
</dbReference>
<organism evidence="3 4">
    <name type="scientific">Mesorhizobium metallidurans STM 2683</name>
    <dbReference type="NCBI Taxonomy" id="1297569"/>
    <lineage>
        <taxon>Bacteria</taxon>
        <taxon>Pseudomonadati</taxon>
        <taxon>Pseudomonadota</taxon>
        <taxon>Alphaproteobacteria</taxon>
        <taxon>Hyphomicrobiales</taxon>
        <taxon>Phyllobacteriaceae</taxon>
        <taxon>Mesorhizobium</taxon>
    </lineage>
</organism>
<evidence type="ECO:0000313" key="3">
    <source>
        <dbReference type="EMBL" id="CCV03322.1"/>
    </source>
</evidence>
<dbReference type="Gene3D" id="1.10.1220.10">
    <property type="entry name" value="Met repressor-like"/>
    <property type="match status" value="1"/>
</dbReference>
<dbReference type="EMBL" id="CAUM01000006">
    <property type="protein sequence ID" value="CCV03322.1"/>
    <property type="molecule type" value="Genomic_DNA"/>
</dbReference>
<dbReference type="STRING" id="1297569.MESS2_1030179"/>
<dbReference type="Pfam" id="PF03869">
    <property type="entry name" value="Arc"/>
    <property type="match status" value="1"/>
</dbReference>
<protein>
    <recommendedName>
        <fullName evidence="2">Arc-like DNA binding domain-containing protein</fullName>
    </recommendedName>
</protein>
<name>M5EG54_9HYPH</name>
<feature type="domain" description="Arc-like DNA binding" evidence="2">
    <location>
        <begin position="13"/>
        <end position="50"/>
    </location>
</feature>
<dbReference type="InterPro" id="IPR013321">
    <property type="entry name" value="Arc_rbn_hlx_hlx"/>
</dbReference>
<proteinExistence type="predicted"/>
<feature type="region of interest" description="Disordered" evidence="1">
    <location>
        <begin position="1"/>
        <end position="21"/>
    </location>
</feature>
<reference evidence="3 4" key="1">
    <citation type="submission" date="2013-02" db="EMBL/GenBank/DDBJ databases">
        <authorList>
            <person name="Genoscope - CEA"/>
        </authorList>
    </citation>
    <scope>NUCLEOTIDE SEQUENCE [LARGE SCALE GENOMIC DNA]</scope>
    <source>
        <strain evidence="3 4">STM 2683</strain>
    </source>
</reference>
<evidence type="ECO:0000259" key="2">
    <source>
        <dbReference type="Pfam" id="PF03869"/>
    </source>
</evidence>
<evidence type="ECO:0000313" key="4">
    <source>
        <dbReference type="Proteomes" id="UP000012062"/>
    </source>
</evidence>
<dbReference type="AlphaFoldDB" id="M5EG54"/>
<comment type="caution">
    <text evidence="3">The sequence shown here is derived from an EMBL/GenBank/DDBJ whole genome shotgun (WGS) entry which is preliminary data.</text>
</comment>
<dbReference type="InterPro" id="IPR005569">
    <property type="entry name" value="Arc_DNA-bd_dom"/>
</dbReference>
<evidence type="ECO:0000256" key="1">
    <source>
        <dbReference type="SAM" id="MobiDB-lite"/>
    </source>
</evidence>
<accession>M5EG54</accession>
<gene>
    <name evidence="3" type="ORF">MESS2_1030179</name>
</gene>